<gene>
    <name evidence="1" type="ORF">QBC32DRAFT_371714</name>
</gene>
<dbReference type="AlphaFoldDB" id="A0AAN6NRL2"/>
<comment type="caution">
    <text evidence="1">The sequence shown here is derived from an EMBL/GenBank/DDBJ whole genome shotgun (WGS) entry which is preliminary data.</text>
</comment>
<sequence length="178" mass="20436">MAKWCCPAPHTYQPKPMDVYLTDPLQTHDLSEKWANFWEALINDKCWSVATGYVQKPGPAADLSLLPTPNKHYATWPEARKKTKLAREILLSLGFVEVPSIWSPRIQMKWAGYPDREFVKNQMPQSLDKFERRCGNGKGDNGGGKAQLPDKEWIEFVKTHGPVRMRRERRGGWVASQL</sequence>
<name>A0AAN6NRL2_9PEZI</name>
<evidence type="ECO:0000313" key="2">
    <source>
        <dbReference type="Proteomes" id="UP001303222"/>
    </source>
</evidence>
<dbReference type="Proteomes" id="UP001303222">
    <property type="component" value="Unassembled WGS sequence"/>
</dbReference>
<organism evidence="1 2">
    <name type="scientific">Pseudoneurospora amorphoporcata</name>
    <dbReference type="NCBI Taxonomy" id="241081"/>
    <lineage>
        <taxon>Eukaryota</taxon>
        <taxon>Fungi</taxon>
        <taxon>Dikarya</taxon>
        <taxon>Ascomycota</taxon>
        <taxon>Pezizomycotina</taxon>
        <taxon>Sordariomycetes</taxon>
        <taxon>Sordariomycetidae</taxon>
        <taxon>Sordariales</taxon>
        <taxon>Sordariaceae</taxon>
        <taxon>Pseudoneurospora</taxon>
    </lineage>
</organism>
<accession>A0AAN6NRL2</accession>
<evidence type="ECO:0000313" key="1">
    <source>
        <dbReference type="EMBL" id="KAK3950767.1"/>
    </source>
</evidence>
<protein>
    <submittedName>
        <fullName evidence="1">Uncharacterized protein</fullName>
    </submittedName>
</protein>
<proteinExistence type="predicted"/>
<reference evidence="1" key="2">
    <citation type="submission" date="2023-06" db="EMBL/GenBank/DDBJ databases">
        <authorList>
            <consortium name="Lawrence Berkeley National Laboratory"/>
            <person name="Mondo S.J."/>
            <person name="Hensen N."/>
            <person name="Bonometti L."/>
            <person name="Westerberg I."/>
            <person name="Brannstrom I.O."/>
            <person name="Guillou S."/>
            <person name="Cros-Aarteil S."/>
            <person name="Calhoun S."/>
            <person name="Haridas S."/>
            <person name="Kuo A."/>
            <person name="Pangilinan J."/>
            <person name="Riley R."/>
            <person name="Labutti K."/>
            <person name="Andreopoulos B."/>
            <person name="Lipzen A."/>
            <person name="Chen C."/>
            <person name="Yanf M."/>
            <person name="Daum C."/>
            <person name="Ng V."/>
            <person name="Clum A."/>
            <person name="Steindorff A."/>
            <person name="Ohm R."/>
            <person name="Martin F."/>
            <person name="Silar P."/>
            <person name="Natvig D."/>
            <person name="Lalanne C."/>
            <person name="Gautier V."/>
            <person name="Ament-Velasquez S.L."/>
            <person name="Kruys A."/>
            <person name="Hutchinson M.I."/>
            <person name="Powell A.J."/>
            <person name="Barry K."/>
            <person name="Miller A.N."/>
            <person name="Grigoriev I.V."/>
            <person name="Debuchy R."/>
            <person name="Gladieux P."/>
            <person name="Thoren M.H."/>
            <person name="Johannesson H."/>
        </authorList>
    </citation>
    <scope>NUCLEOTIDE SEQUENCE</scope>
    <source>
        <strain evidence="1">CBS 626.80</strain>
    </source>
</reference>
<dbReference type="EMBL" id="MU859167">
    <property type="protein sequence ID" value="KAK3950767.1"/>
    <property type="molecule type" value="Genomic_DNA"/>
</dbReference>
<reference evidence="1" key="1">
    <citation type="journal article" date="2023" name="Mol. Phylogenet. Evol.">
        <title>Genome-scale phylogeny and comparative genomics of the fungal order Sordariales.</title>
        <authorList>
            <person name="Hensen N."/>
            <person name="Bonometti L."/>
            <person name="Westerberg I."/>
            <person name="Brannstrom I.O."/>
            <person name="Guillou S."/>
            <person name="Cros-Aarteil S."/>
            <person name="Calhoun S."/>
            <person name="Haridas S."/>
            <person name="Kuo A."/>
            <person name="Mondo S."/>
            <person name="Pangilinan J."/>
            <person name="Riley R."/>
            <person name="LaButti K."/>
            <person name="Andreopoulos B."/>
            <person name="Lipzen A."/>
            <person name="Chen C."/>
            <person name="Yan M."/>
            <person name="Daum C."/>
            <person name="Ng V."/>
            <person name="Clum A."/>
            <person name="Steindorff A."/>
            <person name="Ohm R.A."/>
            <person name="Martin F."/>
            <person name="Silar P."/>
            <person name="Natvig D.O."/>
            <person name="Lalanne C."/>
            <person name="Gautier V."/>
            <person name="Ament-Velasquez S.L."/>
            <person name="Kruys A."/>
            <person name="Hutchinson M.I."/>
            <person name="Powell A.J."/>
            <person name="Barry K."/>
            <person name="Miller A.N."/>
            <person name="Grigoriev I.V."/>
            <person name="Debuchy R."/>
            <person name="Gladieux P."/>
            <person name="Hiltunen Thoren M."/>
            <person name="Johannesson H."/>
        </authorList>
    </citation>
    <scope>NUCLEOTIDE SEQUENCE</scope>
    <source>
        <strain evidence="1">CBS 626.80</strain>
    </source>
</reference>
<keyword evidence="2" id="KW-1185">Reference proteome</keyword>